<name>A0A2M4D015_ANODA</name>
<dbReference type="AlphaFoldDB" id="A0A2M4D015"/>
<proteinExistence type="predicted"/>
<protein>
    <submittedName>
        <fullName evidence="1">Putative secreted protein</fullName>
    </submittedName>
</protein>
<organism evidence="1">
    <name type="scientific">Anopheles darlingi</name>
    <name type="common">Mosquito</name>
    <dbReference type="NCBI Taxonomy" id="43151"/>
    <lineage>
        <taxon>Eukaryota</taxon>
        <taxon>Metazoa</taxon>
        <taxon>Ecdysozoa</taxon>
        <taxon>Arthropoda</taxon>
        <taxon>Hexapoda</taxon>
        <taxon>Insecta</taxon>
        <taxon>Pterygota</taxon>
        <taxon>Neoptera</taxon>
        <taxon>Endopterygota</taxon>
        <taxon>Diptera</taxon>
        <taxon>Nematocera</taxon>
        <taxon>Culicoidea</taxon>
        <taxon>Culicidae</taxon>
        <taxon>Anophelinae</taxon>
        <taxon>Anopheles</taxon>
    </lineage>
</organism>
<dbReference type="EMBL" id="GGFL01006725">
    <property type="protein sequence ID" value="MBW70903.1"/>
    <property type="molecule type" value="Transcribed_RNA"/>
</dbReference>
<reference evidence="1" key="1">
    <citation type="submission" date="2018-01" db="EMBL/GenBank/DDBJ databases">
        <title>An insight into the sialome of Amazonian anophelines.</title>
        <authorList>
            <person name="Ribeiro J.M."/>
            <person name="Scarpassa V."/>
            <person name="Calvo E."/>
        </authorList>
    </citation>
    <scope>NUCLEOTIDE SEQUENCE</scope>
</reference>
<accession>A0A2M4D015</accession>
<sequence>MEQKKLFVLKVVGKLLLTGVVAGFLRHFSFMARALSETEFEAFLPPKFAGAYTLPCSFVLRFSPTFF</sequence>
<evidence type="ECO:0000313" key="1">
    <source>
        <dbReference type="EMBL" id="MBW70903.1"/>
    </source>
</evidence>